<dbReference type="GO" id="GO:0032259">
    <property type="term" value="P:methylation"/>
    <property type="evidence" value="ECO:0007669"/>
    <property type="project" value="UniProtKB-KW"/>
</dbReference>
<dbReference type="InterPro" id="IPR013216">
    <property type="entry name" value="Methyltransf_11"/>
</dbReference>
<dbReference type="RefSeq" id="WP_132618472.1">
    <property type="nucleotide sequence ID" value="NZ_SMKQ01000139.1"/>
</dbReference>
<dbReference type="GO" id="GO:0008757">
    <property type="term" value="F:S-adenosylmethionine-dependent methyltransferase activity"/>
    <property type="evidence" value="ECO:0007669"/>
    <property type="project" value="InterPro"/>
</dbReference>
<evidence type="ECO:0000256" key="2">
    <source>
        <dbReference type="ARBA" id="ARBA00022679"/>
    </source>
</evidence>
<comment type="caution">
    <text evidence="5">The sequence shown here is derived from an EMBL/GenBank/DDBJ whole genome shotgun (WGS) entry which is preliminary data.</text>
</comment>
<evidence type="ECO:0000313" key="6">
    <source>
        <dbReference type="Proteomes" id="UP000295302"/>
    </source>
</evidence>
<evidence type="ECO:0000256" key="1">
    <source>
        <dbReference type="ARBA" id="ARBA00022603"/>
    </source>
</evidence>
<evidence type="ECO:0000256" key="3">
    <source>
        <dbReference type="ARBA" id="ARBA00022691"/>
    </source>
</evidence>
<sequence length="268" mass="29182">MDRVTDLPEDFPGQHPAWVSAATQPADPDQVNDYDAFAEAYSAETENSILNEYWARSSILALVGDVAGRQILDAGCGAGPLSAKLRDRGAVVTGIDASAGMLAIARRRLGDDADLRVVDLRDPLPFADGAFDDVVASLVLHYLEDWGPTLAEIRRVLRPGGRLIASVNHPFVEHLTQNPRPSYFATTSYTDAWTFNGQSFPLTFWTRPLQAMTDAFTAAGFRLAVISEPQVDPAARELFPDDYQDCADKLAFLVFVVEVPPSAPGSDR</sequence>
<evidence type="ECO:0000313" key="5">
    <source>
        <dbReference type="EMBL" id="TDD41670.1"/>
    </source>
</evidence>
<dbReference type="AlphaFoldDB" id="A0A4R4YC65"/>
<dbReference type="EMBL" id="SMKQ01000139">
    <property type="protein sequence ID" value="TDD41670.1"/>
    <property type="molecule type" value="Genomic_DNA"/>
</dbReference>
<dbReference type="SUPFAM" id="SSF53335">
    <property type="entry name" value="S-adenosyl-L-methionine-dependent methyltransferases"/>
    <property type="match status" value="1"/>
</dbReference>
<name>A0A4R4YC65_9ACTN</name>
<feature type="domain" description="Methyltransferase type 11" evidence="4">
    <location>
        <begin position="72"/>
        <end position="164"/>
    </location>
</feature>
<keyword evidence="6" id="KW-1185">Reference proteome</keyword>
<dbReference type="Gene3D" id="3.40.50.150">
    <property type="entry name" value="Vaccinia Virus protein VP39"/>
    <property type="match status" value="1"/>
</dbReference>
<organism evidence="5 6">
    <name type="scientific">Nonomuraea terrae</name>
    <dbReference type="NCBI Taxonomy" id="2530383"/>
    <lineage>
        <taxon>Bacteria</taxon>
        <taxon>Bacillati</taxon>
        <taxon>Actinomycetota</taxon>
        <taxon>Actinomycetes</taxon>
        <taxon>Streptosporangiales</taxon>
        <taxon>Streptosporangiaceae</taxon>
        <taxon>Nonomuraea</taxon>
    </lineage>
</organism>
<evidence type="ECO:0000259" key="4">
    <source>
        <dbReference type="Pfam" id="PF08241"/>
    </source>
</evidence>
<dbReference type="Proteomes" id="UP000295302">
    <property type="component" value="Unassembled WGS sequence"/>
</dbReference>
<reference evidence="5 6" key="1">
    <citation type="submission" date="2019-03" db="EMBL/GenBank/DDBJ databases">
        <title>Draft genome sequences of novel Actinobacteria.</title>
        <authorList>
            <person name="Sahin N."/>
            <person name="Ay H."/>
            <person name="Saygin H."/>
        </authorList>
    </citation>
    <scope>NUCLEOTIDE SEQUENCE [LARGE SCALE GENOMIC DNA]</scope>
    <source>
        <strain evidence="5 6">CH32</strain>
    </source>
</reference>
<keyword evidence="3" id="KW-0949">S-adenosyl-L-methionine</keyword>
<protein>
    <submittedName>
        <fullName evidence="5">Class I SAM-dependent methyltransferase</fullName>
    </submittedName>
</protein>
<proteinExistence type="predicted"/>
<dbReference type="Pfam" id="PF08241">
    <property type="entry name" value="Methyltransf_11"/>
    <property type="match status" value="1"/>
</dbReference>
<dbReference type="InterPro" id="IPR029063">
    <property type="entry name" value="SAM-dependent_MTases_sf"/>
</dbReference>
<dbReference type="OrthoDB" id="5566900at2"/>
<dbReference type="PANTHER" id="PTHR43464:SF19">
    <property type="entry name" value="UBIQUINONE BIOSYNTHESIS O-METHYLTRANSFERASE, MITOCHONDRIAL"/>
    <property type="match status" value="1"/>
</dbReference>
<accession>A0A4R4YC65</accession>
<keyword evidence="2 5" id="KW-0808">Transferase</keyword>
<dbReference type="CDD" id="cd02440">
    <property type="entry name" value="AdoMet_MTases"/>
    <property type="match status" value="1"/>
</dbReference>
<keyword evidence="1 5" id="KW-0489">Methyltransferase</keyword>
<gene>
    <name evidence="5" type="ORF">E1286_32245</name>
</gene>
<dbReference type="PANTHER" id="PTHR43464">
    <property type="entry name" value="METHYLTRANSFERASE"/>
    <property type="match status" value="1"/>
</dbReference>